<dbReference type="InterPro" id="IPR039867">
    <property type="entry name" value="Furry/Tao3/Mor2"/>
</dbReference>
<proteinExistence type="predicted"/>
<dbReference type="GO" id="GO:0000902">
    <property type="term" value="P:cell morphogenesis"/>
    <property type="evidence" value="ECO:0007669"/>
    <property type="project" value="InterPro"/>
</dbReference>
<gene>
    <name evidence="2" type="ORF">RF11_12577</name>
</gene>
<dbReference type="InterPro" id="IPR025614">
    <property type="entry name" value="Cell_morpho_N"/>
</dbReference>
<keyword evidence="3" id="KW-1185">Reference proteome</keyword>
<dbReference type="PANTHER" id="PTHR12295:SF30">
    <property type="entry name" value="PROTEIN FURRY"/>
    <property type="match status" value="1"/>
</dbReference>
<accession>A0A0C2NED6</accession>
<organism evidence="2 3">
    <name type="scientific">Thelohanellus kitauei</name>
    <name type="common">Myxosporean</name>
    <dbReference type="NCBI Taxonomy" id="669202"/>
    <lineage>
        <taxon>Eukaryota</taxon>
        <taxon>Metazoa</taxon>
        <taxon>Cnidaria</taxon>
        <taxon>Myxozoa</taxon>
        <taxon>Myxosporea</taxon>
        <taxon>Bivalvulida</taxon>
        <taxon>Platysporina</taxon>
        <taxon>Myxobolidae</taxon>
        <taxon>Thelohanellus</taxon>
    </lineage>
</organism>
<sequence length="179" mass="20428">MLANSEIKKENAKYFIDIAGNILNCMGSKNLSDLEEIFFCEFNSIASPQIQSSMITILHKIKIQIFSIDHVDAIFSILTECSKIMLKTKEKDLKINTISVISEILLNFSDVAKTELNVPSVKNFIESLVPFSSEMLKKYKYSQYSIRLATSILCCSIKKNFFANYFSMITNLFTFLKVI</sequence>
<protein>
    <submittedName>
        <fullName evidence="2">Protein furry</fullName>
    </submittedName>
</protein>
<dbReference type="Proteomes" id="UP000031668">
    <property type="component" value="Unassembled WGS sequence"/>
</dbReference>
<dbReference type="GO" id="GO:0030427">
    <property type="term" value="C:site of polarized growth"/>
    <property type="evidence" value="ECO:0007669"/>
    <property type="project" value="TreeGrafter"/>
</dbReference>
<dbReference type="GO" id="GO:0031175">
    <property type="term" value="P:neuron projection development"/>
    <property type="evidence" value="ECO:0007669"/>
    <property type="project" value="TreeGrafter"/>
</dbReference>
<dbReference type="PANTHER" id="PTHR12295">
    <property type="entry name" value="FURRY-RELATED"/>
    <property type="match status" value="1"/>
</dbReference>
<dbReference type="OrthoDB" id="6018878at2759"/>
<name>A0A0C2NED6_THEKT</name>
<feature type="domain" description="Cell morphogenesis protein N-terminal" evidence="1">
    <location>
        <begin position="2"/>
        <end position="177"/>
    </location>
</feature>
<evidence type="ECO:0000313" key="2">
    <source>
        <dbReference type="EMBL" id="KII74680.1"/>
    </source>
</evidence>
<comment type="caution">
    <text evidence="2">The sequence shown here is derived from an EMBL/GenBank/DDBJ whole genome shotgun (WGS) entry which is preliminary data.</text>
</comment>
<dbReference type="AlphaFoldDB" id="A0A0C2NED6"/>
<evidence type="ECO:0000313" key="3">
    <source>
        <dbReference type="Proteomes" id="UP000031668"/>
    </source>
</evidence>
<dbReference type="EMBL" id="JWZT01000327">
    <property type="protein sequence ID" value="KII74680.1"/>
    <property type="molecule type" value="Genomic_DNA"/>
</dbReference>
<evidence type="ECO:0000259" key="1">
    <source>
        <dbReference type="Pfam" id="PF14222"/>
    </source>
</evidence>
<dbReference type="GO" id="GO:0005938">
    <property type="term" value="C:cell cortex"/>
    <property type="evidence" value="ECO:0007669"/>
    <property type="project" value="TreeGrafter"/>
</dbReference>
<dbReference type="Pfam" id="PF14222">
    <property type="entry name" value="MOR2-PAG1_N"/>
    <property type="match status" value="1"/>
</dbReference>
<reference evidence="2 3" key="1">
    <citation type="journal article" date="2014" name="Genome Biol. Evol.">
        <title>The genome of the myxosporean Thelohanellus kitauei shows adaptations to nutrient acquisition within its fish host.</title>
        <authorList>
            <person name="Yang Y."/>
            <person name="Xiong J."/>
            <person name="Zhou Z."/>
            <person name="Huo F."/>
            <person name="Miao W."/>
            <person name="Ran C."/>
            <person name="Liu Y."/>
            <person name="Zhang J."/>
            <person name="Feng J."/>
            <person name="Wang M."/>
            <person name="Wang M."/>
            <person name="Wang L."/>
            <person name="Yao B."/>
        </authorList>
    </citation>
    <scope>NUCLEOTIDE SEQUENCE [LARGE SCALE GENOMIC DNA]</scope>
    <source>
        <strain evidence="2">Wuqing</strain>
    </source>
</reference>